<dbReference type="GO" id="GO:0006829">
    <property type="term" value="P:zinc ion transport"/>
    <property type="evidence" value="ECO:0007669"/>
    <property type="project" value="UniProtKB-KW"/>
</dbReference>
<feature type="compositionally biased region" description="Basic and acidic residues" evidence="6">
    <location>
        <begin position="125"/>
        <end position="150"/>
    </location>
</feature>
<protein>
    <recommendedName>
        <fullName evidence="2">High-affinity zinc uptake system protein ZnuA</fullName>
    </recommendedName>
</protein>
<keyword evidence="5" id="KW-0864">Zinc transport</keyword>
<keyword evidence="5" id="KW-0406">Ion transport</keyword>
<dbReference type="AlphaFoldDB" id="A0A2G1MG12"/>
<reference evidence="8 9" key="1">
    <citation type="submission" date="2017-08" db="EMBL/GenBank/DDBJ databases">
        <title>Draft Genome Sequence of Loktanella cinnabarina Strain XM1, Isolated from Coastal Surface Water.</title>
        <authorList>
            <person name="Ma R."/>
            <person name="Wang J."/>
            <person name="Wang Q."/>
            <person name="Ma Z."/>
            <person name="Li J."/>
            <person name="Chen L."/>
        </authorList>
    </citation>
    <scope>NUCLEOTIDE SEQUENCE [LARGE SCALE GENOMIC DNA]</scope>
    <source>
        <strain evidence="8 9">XM1</strain>
    </source>
</reference>
<dbReference type="SUPFAM" id="SSF53807">
    <property type="entry name" value="Helical backbone' metal receptor"/>
    <property type="match status" value="1"/>
</dbReference>
<dbReference type="Gene3D" id="3.40.50.1980">
    <property type="entry name" value="Nitrogenase molybdenum iron protein domain"/>
    <property type="match status" value="2"/>
</dbReference>
<comment type="caution">
    <text evidence="8">The sequence shown here is derived from an EMBL/GenBank/DDBJ whole genome shotgun (WGS) entry which is preliminary data.</text>
</comment>
<name>A0A2G1MG12_9RHOB</name>
<evidence type="ECO:0000256" key="1">
    <source>
        <dbReference type="ARBA" id="ARBA00011028"/>
    </source>
</evidence>
<evidence type="ECO:0000256" key="3">
    <source>
        <dbReference type="ARBA" id="ARBA00022448"/>
    </source>
</evidence>
<keyword evidence="9" id="KW-1185">Reference proteome</keyword>
<keyword evidence="5" id="KW-0862">Zinc</keyword>
<keyword evidence="3" id="KW-0813">Transport</keyword>
<feature type="compositionally biased region" description="Basic and acidic residues" evidence="6">
    <location>
        <begin position="158"/>
        <end position="170"/>
    </location>
</feature>
<proteinExistence type="inferred from homology"/>
<sequence length="332" mass="35076">MSITSAGSLIGSVIALTAATAVTAEVPRVATDIAPVHSLVARVMDGLGTPDLVVRAGGSPHDYSLRPSEARALERADAVFWVGPALEPWLGGSIDTLAPEALVVELLDAPGTVTLDFREGAVFDDHDHGDGAHGSTHDEAHETDAAHDDHDHDDDHEEHDHEGTDPHAWLDPENGKVWLDLIADELAALDPENADTYRGNAAAGRDEIDAAMADARAALSSAGEIEFVVFHDAYHYFENRFGISAAGAISLSDASDPSPARIEEVRDRVRDLGVACVFSEPQFNQNLVETVTEGTSARAAVIDPIGLDLEEGPGFYPALIRSVAEDIAGCAS</sequence>
<dbReference type="EMBL" id="NQWH01000012">
    <property type="protein sequence ID" value="PHP27676.1"/>
    <property type="molecule type" value="Genomic_DNA"/>
</dbReference>
<feature type="signal peptide" evidence="7">
    <location>
        <begin position="1"/>
        <end position="24"/>
    </location>
</feature>
<dbReference type="OrthoDB" id="7346865at2"/>
<dbReference type="InterPro" id="IPR006127">
    <property type="entry name" value="ZnuA-like"/>
</dbReference>
<dbReference type="GO" id="GO:0046872">
    <property type="term" value="F:metal ion binding"/>
    <property type="evidence" value="ECO:0007669"/>
    <property type="project" value="InterPro"/>
</dbReference>
<dbReference type="PANTHER" id="PTHR42953:SF3">
    <property type="entry name" value="HIGH-AFFINITY ZINC UPTAKE SYSTEM PROTEIN ZNUA"/>
    <property type="match status" value="1"/>
</dbReference>
<gene>
    <name evidence="8" type="ORF">CJ301_09765</name>
</gene>
<evidence type="ECO:0000313" key="8">
    <source>
        <dbReference type="EMBL" id="PHP27676.1"/>
    </source>
</evidence>
<evidence type="ECO:0000313" key="9">
    <source>
        <dbReference type="Proteomes" id="UP000221860"/>
    </source>
</evidence>
<evidence type="ECO:0000256" key="4">
    <source>
        <dbReference type="ARBA" id="ARBA00022729"/>
    </source>
</evidence>
<dbReference type="Pfam" id="PF01297">
    <property type="entry name" value="ZnuA"/>
    <property type="match status" value="1"/>
</dbReference>
<evidence type="ECO:0000256" key="5">
    <source>
        <dbReference type="ARBA" id="ARBA00022906"/>
    </source>
</evidence>
<evidence type="ECO:0000256" key="6">
    <source>
        <dbReference type="SAM" id="MobiDB-lite"/>
    </source>
</evidence>
<comment type="similarity">
    <text evidence="1">Belongs to the bacterial solute-binding protein 9 family.</text>
</comment>
<dbReference type="PANTHER" id="PTHR42953">
    <property type="entry name" value="HIGH-AFFINITY ZINC UPTAKE SYSTEM PROTEIN ZNUA-RELATED"/>
    <property type="match status" value="1"/>
</dbReference>
<dbReference type="Proteomes" id="UP000221860">
    <property type="component" value="Unassembled WGS sequence"/>
</dbReference>
<accession>A0A2G1MG12</accession>
<organism evidence="8 9">
    <name type="scientific">Limimaricola cinnabarinus</name>
    <dbReference type="NCBI Taxonomy" id="1125964"/>
    <lineage>
        <taxon>Bacteria</taxon>
        <taxon>Pseudomonadati</taxon>
        <taxon>Pseudomonadota</taxon>
        <taxon>Alphaproteobacteria</taxon>
        <taxon>Rhodobacterales</taxon>
        <taxon>Paracoccaceae</taxon>
        <taxon>Limimaricola</taxon>
    </lineage>
</organism>
<evidence type="ECO:0000256" key="7">
    <source>
        <dbReference type="SAM" id="SignalP"/>
    </source>
</evidence>
<evidence type="ECO:0000256" key="2">
    <source>
        <dbReference type="ARBA" id="ARBA00015915"/>
    </source>
</evidence>
<feature type="region of interest" description="Disordered" evidence="6">
    <location>
        <begin position="125"/>
        <end position="170"/>
    </location>
</feature>
<keyword evidence="4 7" id="KW-0732">Signal</keyword>
<feature type="chain" id="PRO_5013726760" description="High-affinity zinc uptake system protein ZnuA" evidence="7">
    <location>
        <begin position="25"/>
        <end position="332"/>
    </location>
</feature>
<dbReference type="RefSeq" id="WP_099276818.1">
    <property type="nucleotide sequence ID" value="NZ_KZ304958.1"/>
</dbReference>
<dbReference type="InterPro" id="IPR050492">
    <property type="entry name" value="Bact_metal-bind_prot9"/>
</dbReference>